<keyword evidence="4" id="KW-1185">Reference proteome</keyword>
<evidence type="ECO:0000313" key="3">
    <source>
        <dbReference type="EMBL" id="UTW04344.1"/>
    </source>
</evidence>
<feature type="region of interest" description="Disordered" evidence="1">
    <location>
        <begin position="66"/>
        <end position="96"/>
    </location>
</feature>
<organism evidence="3 4">
    <name type="scientific">Amphritea atlantica</name>
    <dbReference type="NCBI Taxonomy" id="355243"/>
    <lineage>
        <taxon>Bacteria</taxon>
        <taxon>Pseudomonadati</taxon>
        <taxon>Pseudomonadota</taxon>
        <taxon>Gammaproteobacteria</taxon>
        <taxon>Oceanospirillales</taxon>
        <taxon>Oceanospirillaceae</taxon>
        <taxon>Amphritea</taxon>
    </lineage>
</organism>
<gene>
    <name evidence="3" type="ORF">KDX31_04850</name>
</gene>
<dbReference type="PANTHER" id="PTHR30087">
    <property type="entry name" value="INNER MEMBRANE PROTEIN"/>
    <property type="match status" value="1"/>
</dbReference>
<feature type="domain" description="DUF1722" evidence="2">
    <location>
        <begin position="211"/>
        <end position="327"/>
    </location>
</feature>
<dbReference type="PIRSF" id="PIRSF037004">
    <property type="entry name" value="UCP037004"/>
    <property type="match status" value="1"/>
</dbReference>
<evidence type="ECO:0000256" key="1">
    <source>
        <dbReference type="SAM" id="MobiDB-lite"/>
    </source>
</evidence>
<accession>A0ABY5GX60</accession>
<dbReference type="Pfam" id="PF08349">
    <property type="entry name" value="DUF1722"/>
    <property type="match status" value="1"/>
</dbReference>
<dbReference type="EMBL" id="CP073344">
    <property type="protein sequence ID" value="UTW04344.1"/>
    <property type="molecule type" value="Genomic_DNA"/>
</dbReference>
<dbReference type="Proteomes" id="UP001059950">
    <property type="component" value="Chromosome"/>
</dbReference>
<sequence length="336" mass="38104">MNRISETTDIPVGISACVMGEEVRFNGGHSQSRICQNQLAKHFKFQPFCPEVAAGFGIPRPTMRLTGDPANPTLIFSKPPSENAGDPEKDPGNPQLHDLSKQLTDACQPMLDRCEQLDGFILKKDSPSCGMERVKIYQPSGHPHEERGAGLFARELMQRYPNLPIEEDGRLNDAQLRENFVMRVFAHHNFRTEVAGQPSFHNLLQFHSSYKYLLMAHNQTAYRELGKMLAVAHNEPLDALLKTYQQQFMSAINTPASRGSHCNVMQHIMGYLKQSVESSARQDILNVFEQYRLGEVNLITPMTLLSHYINQNGSEYIRAQRYLEPYPPHLGLRNQV</sequence>
<evidence type="ECO:0000259" key="2">
    <source>
        <dbReference type="Pfam" id="PF08349"/>
    </source>
</evidence>
<dbReference type="InterPro" id="IPR007553">
    <property type="entry name" value="2-thiour_desulf"/>
</dbReference>
<dbReference type="PANTHER" id="PTHR30087:SF0">
    <property type="entry name" value="INNER MEMBRANE PROTEIN"/>
    <property type="match status" value="1"/>
</dbReference>
<reference evidence="3" key="1">
    <citation type="submission" date="2021-04" db="EMBL/GenBank/DDBJ databases">
        <title>Oceanospirillales bacteria with DddD are important DMSP degraders in coastal seawater.</title>
        <authorList>
            <person name="Liu J."/>
        </authorList>
    </citation>
    <scope>NUCLEOTIDE SEQUENCE</scope>
    <source>
        <strain evidence="3">GY6</strain>
    </source>
</reference>
<evidence type="ECO:0000313" key="4">
    <source>
        <dbReference type="Proteomes" id="UP001059950"/>
    </source>
</evidence>
<protein>
    <submittedName>
        <fullName evidence="3">DUF1722 domain-containing protein</fullName>
    </submittedName>
</protein>
<proteinExistence type="predicted"/>
<name>A0ABY5GX60_9GAMM</name>
<dbReference type="InterPro" id="IPR017087">
    <property type="entry name" value="UCP037004"/>
</dbReference>
<dbReference type="Pfam" id="PF04463">
    <property type="entry name" value="2-thiour_desulf"/>
    <property type="match status" value="1"/>
</dbReference>
<dbReference type="InterPro" id="IPR013560">
    <property type="entry name" value="DUF1722"/>
</dbReference>